<accession>A0AAD3CEN6</accession>
<dbReference type="InterPro" id="IPR036770">
    <property type="entry name" value="Ankyrin_rpt-contain_sf"/>
</dbReference>
<reference evidence="1 2" key="1">
    <citation type="journal article" date="2021" name="Sci. Rep.">
        <title>The genome of the diatom Chaetoceros tenuissimus carries an ancient integrated fragment of an extant virus.</title>
        <authorList>
            <person name="Hongo Y."/>
            <person name="Kimura K."/>
            <person name="Takaki Y."/>
            <person name="Yoshida Y."/>
            <person name="Baba S."/>
            <person name="Kobayashi G."/>
            <person name="Nagasaki K."/>
            <person name="Hano T."/>
            <person name="Tomaru Y."/>
        </authorList>
    </citation>
    <scope>NUCLEOTIDE SEQUENCE [LARGE SCALE GENOMIC DNA]</scope>
    <source>
        <strain evidence="1 2">NIES-3715</strain>
    </source>
</reference>
<keyword evidence="2" id="KW-1185">Reference proteome</keyword>
<evidence type="ECO:0008006" key="3">
    <source>
        <dbReference type="Google" id="ProtNLM"/>
    </source>
</evidence>
<dbReference type="SUPFAM" id="SSF48403">
    <property type="entry name" value="Ankyrin repeat"/>
    <property type="match status" value="1"/>
</dbReference>
<dbReference type="Gene3D" id="1.25.40.20">
    <property type="entry name" value="Ankyrin repeat-containing domain"/>
    <property type="match status" value="1"/>
</dbReference>
<comment type="caution">
    <text evidence="1">The sequence shown here is derived from an EMBL/GenBank/DDBJ whole genome shotgun (WGS) entry which is preliminary data.</text>
</comment>
<sequence length="203" mass="22888">MDELLKSAEKIRTGGEVLGQRANELLELAVQELKGTKYIKEMASLLRVSIAYGADHKIISTILKNRSAVESIIQVKQKHFIHHEYFRNRGRTVSVSILEYAIYKKASPWIIEQLLTVGGRDLISLSSRSLIQGAIFSYNEEDTISIINLLIKYGGRELVFVASSWRTPTRRSDKRDTPLHIAYELNSLACVQSLLDIGGKELT</sequence>
<dbReference type="EMBL" id="BLLK01000019">
    <property type="protein sequence ID" value="GFH44453.1"/>
    <property type="molecule type" value="Genomic_DNA"/>
</dbReference>
<organism evidence="1 2">
    <name type="scientific">Chaetoceros tenuissimus</name>
    <dbReference type="NCBI Taxonomy" id="426638"/>
    <lineage>
        <taxon>Eukaryota</taxon>
        <taxon>Sar</taxon>
        <taxon>Stramenopiles</taxon>
        <taxon>Ochrophyta</taxon>
        <taxon>Bacillariophyta</taxon>
        <taxon>Coscinodiscophyceae</taxon>
        <taxon>Chaetocerotophycidae</taxon>
        <taxon>Chaetocerotales</taxon>
        <taxon>Chaetocerotaceae</taxon>
        <taxon>Chaetoceros</taxon>
    </lineage>
</organism>
<evidence type="ECO:0000313" key="1">
    <source>
        <dbReference type="EMBL" id="GFH44453.1"/>
    </source>
</evidence>
<evidence type="ECO:0000313" key="2">
    <source>
        <dbReference type="Proteomes" id="UP001054902"/>
    </source>
</evidence>
<name>A0AAD3CEN6_9STRA</name>
<dbReference type="Proteomes" id="UP001054902">
    <property type="component" value="Unassembled WGS sequence"/>
</dbReference>
<proteinExistence type="predicted"/>
<dbReference type="AlphaFoldDB" id="A0AAD3CEN6"/>
<gene>
    <name evidence="1" type="ORF">CTEN210_00927</name>
</gene>
<protein>
    <recommendedName>
        <fullName evidence="3">Ankyrin repeat protein</fullName>
    </recommendedName>
</protein>